<dbReference type="GO" id="GO:0006508">
    <property type="term" value="P:proteolysis"/>
    <property type="evidence" value="ECO:0007669"/>
    <property type="project" value="UniProtKB-KW"/>
</dbReference>
<dbReference type="InterPro" id="IPR036291">
    <property type="entry name" value="NAD(P)-bd_dom_sf"/>
</dbReference>
<dbReference type="PROSITE" id="PS00141">
    <property type="entry name" value="ASP_PROTEASE"/>
    <property type="match status" value="1"/>
</dbReference>
<dbReference type="PROSITE" id="PS51767">
    <property type="entry name" value="PEPTIDASE_A1"/>
    <property type="match status" value="1"/>
</dbReference>
<dbReference type="Pfam" id="PF00026">
    <property type="entry name" value="Asp"/>
    <property type="match status" value="1"/>
</dbReference>
<protein>
    <submittedName>
        <fullName evidence="11">Putative acid protease protein</fullName>
    </submittedName>
</protein>
<dbReference type="Pfam" id="PF22917">
    <property type="entry name" value="PRISE"/>
    <property type="match status" value="1"/>
</dbReference>
<comment type="caution">
    <text evidence="11">The sequence shown here is derived from an EMBL/GenBank/DDBJ whole genome shotgun (WGS) entry which is preliminary data.</text>
</comment>
<dbReference type="SUPFAM" id="SSF51735">
    <property type="entry name" value="NAD(P)-binding Rossmann-fold domains"/>
    <property type="match status" value="1"/>
</dbReference>
<evidence type="ECO:0000256" key="8">
    <source>
        <dbReference type="SAM" id="MobiDB-lite"/>
    </source>
</evidence>
<keyword evidence="2 7" id="KW-0645">Protease</keyword>
<keyword evidence="3 9" id="KW-0732">Signal</keyword>
<evidence type="ECO:0000256" key="4">
    <source>
        <dbReference type="ARBA" id="ARBA00022750"/>
    </source>
</evidence>
<reference evidence="11 12" key="1">
    <citation type="journal article" date="2020" name="Phytopathology">
        <title>A high-quality genome resource of Botrytis fragariae, a new and rapidly spreading fungal pathogen causing strawberry gray mold in the U.S.A.</title>
        <authorList>
            <person name="Wu Y."/>
            <person name="Saski C.A."/>
            <person name="Schnabel G."/>
            <person name="Xiao S."/>
            <person name="Hu M."/>
        </authorList>
    </citation>
    <scope>NUCLEOTIDE SEQUENCE [LARGE SCALE GENOMIC DNA]</scope>
    <source>
        <strain evidence="11 12">BVB16</strain>
    </source>
</reference>
<feature type="compositionally biased region" description="Low complexity" evidence="8">
    <location>
        <begin position="452"/>
        <end position="473"/>
    </location>
</feature>
<dbReference type="Proteomes" id="UP000531561">
    <property type="component" value="Unassembled WGS sequence"/>
</dbReference>
<dbReference type="InterPro" id="IPR001969">
    <property type="entry name" value="Aspartic_peptidase_AS"/>
</dbReference>
<evidence type="ECO:0000313" key="12">
    <source>
        <dbReference type="Proteomes" id="UP000531561"/>
    </source>
</evidence>
<feature type="chain" id="PRO_5034900273" evidence="9">
    <location>
        <begin position="21"/>
        <end position="883"/>
    </location>
</feature>
<dbReference type="EMBL" id="JABFCT010000026">
    <property type="protein sequence ID" value="KAF5868141.1"/>
    <property type="molecule type" value="Genomic_DNA"/>
</dbReference>
<proteinExistence type="inferred from homology"/>
<name>A0A8H6EDE8_9HELO</name>
<dbReference type="PANTHER" id="PTHR32487">
    <property type="entry name" value="3-OXO-DELTA(4,5)-STEROID 5-BETA-REDUCTASE"/>
    <property type="match status" value="1"/>
</dbReference>
<dbReference type="SUPFAM" id="SSF50630">
    <property type="entry name" value="Acid proteases"/>
    <property type="match status" value="1"/>
</dbReference>
<keyword evidence="12" id="KW-1185">Reference proteome</keyword>
<dbReference type="InterPro" id="IPR033876">
    <property type="entry name" value="SAP-like"/>
</dbReference>
<sequence>MANLIHHAVIFLLLITFTLAQVRIPITRKLHAPHPALNRRLSTRDSVSASLVNDLSQASYVISVKVGTPAQDIDLTIDTGSSDTWTVANTAASCTGVGLPEKNGSAPALCETPYNSNASSTVQLNITTDKFNIEYVDGGKAKGPYIADTFVLGNATIKSLQMGLANDTNIQLGVLGLGYSISEASDTIYPNIIDELVSQNLISTRAYSLYLDSQDSATGSLLFGAVDTTKFIGELVSLDIVPQPIWNGSVLYSSVSIELAAVGITDREGISANLTTSPQVVLLDSGTTLTILPTEVTDAMFKKFNAYDDTNSTGNVYLPCSVLNTSSSLTVDYLFSSSSASAMIRVPISELVFPLTNPTYALYPEDTLPDLPFSGEACAFGIQSTNADYHLLGDTFLRSAYVVYDLDNNQIGLAQANFKGNDADTSSSEGHGNKYIVELKAGEAIPAFTGVSVTSSAEPSPTSSASRTSNTPSDTAKATATGKSSVAVSMFRNIDFRVLGNIIMNSRQTPKVALITGTNGISGSALLRQLSKNPVWTRIIALSRSPPSNLPSDSRVEFHSLDLTATAGEIAEALSAKEITNVTHFFHYAYIHTDYDHPHHLEEMTKNNVPLFTNTLTAIDLTSRDSLQRVILQTGGKNYGLLTSPPASVPLTEDAHRVTDPRSLPNFYYHQEDFLWSLSEERSWSWNITMPFWISGYVGKSGNSWVTSAAIYFSLCQALNKPAIFPGGEDEYYGKWDKGQHFSTSWVIAEFTEWLALNEEPTVKNQKFNIVDETVTTFRDVWEGIGRYFGVETKVERKYDLMSEVKEMEKEWPKIAKKYGVRDDALRIVTWDAFVHGMDAGEWGSVVNMNKASKAGWTKKVDTIKEMEKIFGEMKNDGWIPNV</sequence>
<evidence type="ECO:0000256" key="2">
    <source>
        <dbReference type="ARBA" id="ARBA00022670"/>
    </source>
</evidence>
<feature type="signal peptide" evidence="9">
    <location>
        <begin position="1"/>
        <end position="20"/>
    </location>
</feature>
<evidence type="ECO:0000256" key="6">
    <source>
        <dbReference type="PIRSR" id="PIRSR601461-1"/>
    </source>
</evidence>
<dbReference type="InterPro" id="IPR021109">
    <property type="entry name" value="Peptidase_aspartic_dom_sf"/>
</dbReference>
<keyword evidence="5 7" id="KW-0378">Hydrolase</keyword>
<dbReference type="Gene3D" id="2.40.70.10">
    <property type="entry name" value="Acid Proteases"/>
    <property type="match status" value="2"/>
</dbReference>
<evidence type="ECO:0000259" key="10">
    <source>
        <dbReference type="PROSITE" id="PS51767"/>
    </source>
</evidence>
<evidence type="ECO:0000256" key="5">
    <source>
        <dbReference type="ARBA" id="ARBA00022801"/>
    </source>
</evidence>
<comment type="similarity">
    <text evidence="1 7">Belongs to the peptidase A1 family.</text>
</comment>
<dbReference type="CDD" id="cd08948">
    <property type="entry name" value="5beta-POR_like_SDR_a"/>
    <property type="match status" value="1"/>
</dbReference>
<dbReference type="AlphaFoldDB" id="A0A8H6EDE8"/>
<dbReference type="Gene3D" id="3.40.50.720">
    <property type="entry name" value="NAD(P)-binding Rossmann-like Domain"/>
    <property type="match status" value="1"/>
</dbReference>
<dbReference type="InterPro" id="IPR055222">
    <property type="entry name" value="PRISE-like_Rossmann-fold"/>
</dbReference>
<dbReference type="CDD" id="cd05474">
    <property type="entry name" value="SAP_like"/>
    <property type="match status" value="1"/>
</dbReference>
<feature type="active site" evidence="6">
    <location>
        <position position="78"/>
    </location>
</feature>
<dbReference type="PANTHER" id="PTHR32487:SF0">
    <property type="entry name" value="3-OXO-DELTA(4,5)-STEROID 5-BETA-REDUCTASE"/>
    <property type="match status" value="1"/>
</dbReference>
<dbReference type="OrthoDB" id="1731983at2759"/>
<evidence type="ECO:0000256" key="3">
    <source>
        <dbReference type="ARBA" id="ARBA00022729"/>
    </source>
</evidence>
<evidence type="ECO:0000256" key="1">
    <source>
        <dbReference type="ARBA" id="ARBA00007447"/>
    </source>
</evidence>
<evidence type="ECO:0000256" key="9">
    <source>
        <dbReference type="SAM" id="SignalP"/>
    </source>
</evidence>
<dbReference type="PRINTS" id="PR00792">
    <property type="entry name" value="PEPSIN"/>
</dbReference>
<dbReference type="GO" id="GO:0004190">
    <property type="term" value="F:aspartic-type endopeptidase activity"/>
    <property type="evidence" value="ECO:0007669"/>
    <property type="project" value="UniProtKB-KW"/>
</dbReference>
<accession>A0A8H6EDE8</accession>
<dbReference type="RefSeq" id="XP_037187090.1">
    <property type="nucleotide sequence ID" value="XM_037337710.1"/>
</dbReference>
<feature type="active site" evidence="6">
    <location>
        <position position="284"/>
    </location>
</feature>
<feature type="domain" description="Peptidase A1" evidence="10">
    <location>
        <begin position="60"/>
        <end position="414"/>
    </location>
</feature>
<gene>
    <name evidence="11" type="ORF">Bfra_007337</name>
</gene>
<dbReference type="InterPro" id="IPR033121">
    <property type="entry name" value="PEPTIDASE_A1"/>
</dbReference>
<dbReference type="InterPro" id="IPR001461">
    <property type="entry name" value="Aspartic_peptidase_A1"/>
</dbReference>
<organism evidence="11 12">
    <name type="scientific">Botrytis fragariae</name>
    <dbReference type="NCBI Taxonomy" id="1964551"/>
    <lineage>
        <taxon>Eukaryota</taxon>
        <taxon>Fungi</taxon>
        <taxon>Dikarya</taxon>
        <taxon>Ascomycota</taxon>
        <taxon>Pezizomycotina</taxon>
        <taxon>Leotiomycetes</taxon>
        <taxon>Helotiales</taxon>
        <taxon>Sclerotiniaceae</taxon>
        <taxon>Botrytis</taxon>
    </lineage>
</organism>
<keyword evidence="4 7" id="KW-0064">Aspartyl protease</keyword>
<feature type="region of interest" description="Disordered" evidence="8">
    <location>
        <begin position="452"/>
        <end position="479"/>
    </location>
</feature>
<evidence type="ECO:0000313" key="11">
    <source>
        <dbReference type="EMBL" id="KAF5868141.1"/>
    </source>
</evidence>
<dbReference type="GeneID" id="59261402"/>
<evidence type="ECO:0000256" key="7">
    <source>
        <dbReference type="RuleBase" id="RU000454"/>
    </source>
</evidence>